<organism evidence="1 2">
    <name type="scientific">Clostridium tagluense</name>
    <dbReference type="NCBI Taxonomy" id="360422"/>
    <lineage>
        <taxon>Bacteria</taxon>
        <taxon>Bacillati</taxon>
        <taxon>Bacillota</taxon>
        <taxon>Clostridia</taxon>
        <taxon>Eubacteriales</taxon>
        <taxon>Clostridiaceae</taxon>
        <taxon>Clostridium</taxon>
    </lineage>
</organism>
<dbReference type="AlphaFoldDB" id="A0A401UM73"/>
<dbReference type="EMBL" id="BHYK01000011">
    <property type="protein sequence ID" value="GCD10637.1"/>
    <property type="molecule type" value="Genomic_DNA"/>
</dbReference>
<gene>
    <name evidence="1" type="ORF">Ctaglu_22600</name>
</gene>
<dbReference type="Proteomes" id="UP000287872">
    <property type="component" value="Unassembled WGS sequence"/>
</dbReference>
<evidence type="ECO:0000313" key="2">
    <source>
        <dbReference type="Proteomes" id="UP000287872"/>
    </source>
</evidence>
<keyword evidence="2" id="KW-1185">Reference proteome</keyword>
<name>A0A401UM73_9CLOT</name>
<sequence length="70" mass="8090">MDVLNNEIKESLLREGIHEDAVKSLDEKGKCLFDINSTRDVCFEFIDEGVKFSCEQSILDHDLYLIKILN</sequence>
<comment type="caution">
    <text evidence="1">The sequence shown here is derived from an EMBL/GenBank/DDBJ whole genome shotgun (WGS) entry which is preliminary data.</text>
</comment>
<protein>
    <submittedName>
        <fullName evidence="1">Uncharacterized protein</fullName>
    </submittedName>
</protein>
<evidence type="ECO:0000313" key="1">
    <source>
        <dbReference type="EMBL" id="GCD10637.1"/>
    </source>
</evidence>
<accession>A0A401UM73</accession>
<proteinExistence type="predicted"/>
<reference evidence="1 2" key="1">
    <citation type="submission" date="2018-11" db="EMBL/GenBank/DDBJ databases">
        <title>Genome sequencing and assembly of Clostridium tagluense strain A121.</title>
        <authorList>
            <person name="Murakami T."/>
            <person name="Segawa T."/>
            <person name="Shcherbakova V.A."/>
            <person name="Mori H."/>
            <person name="Yoshimura Y."/>
        </authorList>
    </citation>
    <scope>NUCLEOTIDE SEQUENCE [LARGE SCALE GENOMIC DNA]</scope>
    <source>
        <strain evidence="1 2">A121</strain>
    </source>
</reference>